<name>A0A4R8QXR9_9MYCO</name>
<keyword evidence="2" id="KW-1185">Reference proteome</keyword>
<accession>A0A4R8QXR9</accession>
<protein>
    <submittedName>
        <fullName evidence="1">Uncharacterized protein</fullName>
    </submittedName>
</protein>
<dbReference type="Proteomes" id="UP000295165">
    <property type="component" value="Unassembled WGS sequence"/>
</dbReference>
<dbReference type="EMBL" id="PECC01000028">
    <property type="protein sequence ID" value="TDZ48676.1"/>
    <property type="molecule type" value="Genomic_DNA"/>
</dbReference>
<proteinExistence type="predicted"/>
<gene>
    <name evidence="1" type="ORF">CCUG63697_03205</name>
</gene>
<dbReference type="AlphaFoldDB" id="A0A4R8QXR9"/>
<comment type="caution">
    <text evidence="1">The sequence shown here is derived from an EMBL/GenBank/DDBJ whole genome shotgun (WGS) entry which is preliminary data.</text>
</comment>
<evidence type="ECO:0000313" key="2">
    <source>
        <dbReference type="Proteomes" id="UP000295165"/>
    </source>
</evidence>
<evidence type="ECO:0000313" key="1">
    <source>
        <dbReference type="EMBL" id="TDZ48676.1"/>
    </source>
</evidence>
<sequence>MLTDPERDQKHCIARALSNYLVQPARFVTSVDVALAIAALCCNGAVTTLESLLANILGDGAHRQKYLACDASRN</sequence>
<organism evidence="1 2">
    <name type="scientific">Mycobacteroides franklinii</name>
    <dbReference type="NCBI Taxonomy" id="948102"/>
    <lineage>
        <taxon>Bacteria</taxon>
        <taxon>Bacillati</taxon>
        <taxon>Actinomycetota</taxon>
        <taxon>Actinomycetes</taxon>
        <taxon>Mycobacteriales</taxon>
        <taxon>Mycobacteriaceae</taxon>
        <taxon>Mycobacteroides</taxon>
    </lineage>
</organism>
<reference evidence="1 2" key="1">
    <citation type="journal article" date="2019" name="Sci. Rep.">
        <title>Extended insight into the Mycobacterium chelonae-abscessus complex through whole genome sequencing of Mycobacterium salmoniphilum outbreak and Mycobacterium salmoniphilum-like strains.</title>
        <authorList>
            <person name="Behra P.R.K."/>
            <person name="Das S."/>
            <person name="Pettersson B.M.F."/>
            <person name="Shirreff L."/>
            <person name="DuCote T."/>
            <person name="Jacobsson K.G."/>
            <person name="Ennis D.G."/>
            <person name="Kirsebom L.A."/>
        </authorList>
    </citation>
    <scope>NUCLEOTIDE SEQUENCE [LARGE SCALE GENOMIC DNA]</scope>
    <source>
        <strain evidence="1 2">CCUG 63697</strain>
    </source>
</reference>